<keyword evidence="4 5" id="KW-0472">Membrane</keyword>
<comment type="subcellular location">
    <subcellularLocation>
        <location evidence="1">Membrane</location>
        <topology evidence="1">Multi-pass membrane protein</topology>
    </subcellularLocation>
</comment>
<dbReference type="PANTHER" id="PTHR43723">
    <property type="entry name" value="COBALT TRANSPORT PROTEIN CBIQ"/>
    <property type="match status" value="1"/>
</dbReference>
<dbReference type="InterPro" id="IPR052770">
    <property type="entry name" value="Cobalt_transport_CbiQ"/>
</dbReference>
<dbReference type="EMBL" id="MSDU01000027">
    <property type="protein sequence ID" value="OLN21946.1"/>
    <property type="molecule type" value="Genomic_DNA"/>
</dbReference>
<gene>
    <name evidence="6" type="ORF">BTO30_12145</name>
</gene>
<dbReference type="PANTHER" id="PTHR43723:SF1">
    <property type="entry name" value="COBALT TRANSPORT PROTEIN CBIQ"/>
    <property type="match status" value="1"/>
</dbReference>
<name>A0A1Q8Q3L4_9BACI</name>
<comment type="caution">
    <text evidence="6">The sequence shown here is derived from an EMBL/GenBank/DDBJ whole genome shotgun (WGS) entry which is preliminary data.</text>
</comment>
<dbReference type="AlphaFoldDB" id="A0A1Q8Q3L4"/>
<dbReference type="GO" id="GO:0006824">
    <property type="term" value="P:cobalt ion transport"/>
    <property type="evidence" value="ECO:0007669"/>
    <property type="project" value="TreeGrafter"/>
</dbReference>
<dbReference type="OrthoDB" id="9815246at2"/>
<proteinExistence type="predicted"/>
<protein>
    <recommendedName>
        <fullName evidence="8">Cobalt ECF transporter T component CbiQ</fullName>
    </recommendedName>
</protein>
<dbReference type="CDD" id="cd16914">
    <property type="entry name" value="EcfT"/>
    <property type="match status" value="1"/>
</dbReference>
<dbReference type="RefSeq" id="WP_075398996.1">
    <property type="nucleotide sequence ID" value="NZ_MSDU01000027.1"/>
</dbReference>
<dbReference type="Proteomes" id="UP000185568">
    <property type="component" value="Unassembled WGS sequence"/>
</dbReference>
<evidence type="ECO:0008006" key="8">
    <source>
        <dbReference type="Google" id="ProtNLM"/>
    </source>
</evidence>
<sequence length="221" mass="24712">MNVIDRTAYNSRFARIHPAEKAAVCLPLLFLSIIWREPEAAFFTVIAASLFAFLGGVSPFLYIRLLLAPAAFILAGVLPIAFSFAGWLSVYADSYSIDKAVTTACAAFAGAASLYAFILTTPFTQIIWLMKACKLPALFIDILALVYRFIFQLWEKKNEVIIAQTLRSGRPGVQMAARTAVHIFTQTLMEMNERQHAVDMRGGLDYIAAAEWQSFWRKKND</sequence>
<evidence type="ECO:0000256" key="4">
    <source>
        <dbReference type="ARBA" id="ARBA00023136"/>
    </source>
</evidence>
<dbReference type="InterPro" id="IPR003339">
    <property type="entry name" value="ABC/ECF_trnsptr_transmembrane"/>
</dbReference>
<evidence type="ECO:0000256" key="1">
    <source>
        <dbReference type="ARBA" id="ARBA00004141"/>
    </source>
</evidence>
<keyword evidence="7" id="KW-1185">Reference proteome</keyword>
<reference evidence="6 7" key="1">
    <citation type="submission" date="2016-12" db="EMBL/GenBank/DDBJ databases">
        <title>Domibacillus antri genome sequencing.</title>
        <authorList>
            <person name="Verma A."/>
            <person name="Krishnamurthi S."/>
        </authorList>
    </citation>
    <scope>NUCLEOTIDE SEQUENCE [LARGE SCALE GENOMIC DNA]</scope>
    <source>
        <strain evidence="6 7">XD80</strain>
    </source>
</reference>
<dbReference type="GO" id="GO:0043190">
    <property type="term" value="C:ATP-binding cassette (ABC) transporter complex"/>
    <property type="evidence" value="ECO:0007669"/>
    <property type="project" value="TreeGrafter"/>
</dbReference>
<dbReference type="STRING" id="1714264.BTO30_12145"/>
<keyword evidence="2 5" id="KW-0812">Transmembrane</keyword>
<organism evidence="6 7">
    <name type="scientific">Domibacillus antri</name>
    <dbReference type="NCBI Taxonomy" id="1714264"/>
    <lineage>
        <taxon>Bacteria</taxon>
        <taxon>Bacillati</taxon>
        <taxon>Bacillota</taxon>
        <taxon>Bacilli</taxon>
        <taxon>Bacillales</taxon>
        <taxon>Bacillaceae</taxon>
        <taxon>Domibacillus</taxon>
    </lineage>
</organism>
<evidence type="ECO:0000313" key="7">
    <source>
        <dbReference type="Proteomes" id="UP000185568"/>
    </source>
</evidence>
<evidence type="ECO:0000256" key="5">
    <source>
        <dbReference type="SAM" id="Phobius"/>
    </source>
</evidence>
<evidence type="ECO:0000256" key="2">
    <source>
        <dbReference type="ARBA" id="ARBA00022692"/>
    </source>
</evidence>
<feature type="transmembrane region" description="Helical" evidence="5">
    <location>
        <begin position="100"/>
        <end position="120"/>
    </location>
</feature>
<evidence type="ECO:0000313" key="6">
    <source>
        <dbReference type="EMBL" id="OLN21946.1"/>
    </source>
</evidence>
<dbReference type="Pfam" id="PF02361">
    <property type="entry name" value="CbiQ"/>
    <property type="match status" value="1"/>
</dbReference>
<feature type="transmembrane region" description="Helical" evidence="5">
    <location>
        <begin position="67"/>
        <end position="88"/>
    </location>
</feature>
<accession>A0A1Q8Q3L4</accession>
<keyword evidence="3 5" id="KW-1133">Transmembrane helix</keyword>
<feature type="transmembrane region" description="Helical" evidence="5">
    <location>
        <begin position="40"/>
        <end position="61"/>
    </location>
</feature>
<evidence type="ECO:0000256" key="3">
    <source>
        <dbReference type="ARBA" id="ARBA00022989"/>
    </source>
</evidence>